<dbReference type="RefSeq" id="WP_011467798.1">
    <property type="nucleotide sequence ID" value="NC_007912.1"/>
</dbReference>
<sequence length="273" mass="31096">MKKRSTTVFIQCIASLFALALLAPTPFAAELTAAEIMKQVDDRYTGDTSYSDAVLTLIDNKDRQRVRNLAMYGQTKDDVEKAVIFFTTPADVKGTAYMSFDWEDENKEDDTWLYLPALQKIKRIASTDESGSFMGSDFSYTDINGTDYPDFTYTMEKESEMVDGHDCWVIISTPKNEEVIDKTGYTQTKSWVRKDILIVVKGIINVKRGKRVKYFSASELEQIDGVWTAKKLQMITTRNNKKEHASVLVVNNTRYNQGVDEEIFTTQAMQRGL</sequence>
<feature type="signal peptide" evidence="1">
    <location>
        <begin position="1"/>
        <end position="28"/>
    </location>
</feature>
<evidence type="ECO:0000256" key="1">
    <source>
        <dbReference type="SAM" id="SignalP"/>
    </source>
</evidence>
<dbReference type="KEGG" id="sde:Sde_1316"/>
<dbReference type="AlphaFoldDB" id="Q21L51"/>
<dbReference type="Proteomes" id="UP000001947">
    <property type="component" value="Chromosome"/>
</dbReference>
<dbReference type="Pfam" id="PF17131">
    <property type="entry name" value="LolA_like"/>
    <property type="match status" value="1"/>
</dbReference>
<dbReference type="CDD" id="cd16329">
    <property type="entry name" value="LolA_like"/>
    <property type="match status" value="1"/>
</dbReference>
<dbReference type="STRING" id="203122.Sde_1316"/>
<dbReference type="OrthoDB" id="9803781at2"/>
<feature type="chain" id="PRO_5004200055" description="Uncharacterized protein TP-0789 domain-containing protein" evidence="1">
    <location>
        <begin position="29"/>
        <end position="273"/>
    </location>
</feature>
<proteinExistence type="predicted"/>
<organism evidence="3 4">
    <name type="scientific">Saccharophagus degradans (strain 2-40 / ATCC 43961 / DSM 17024)</name>
    <dbReference type="NCBI Taxonomy" id="203122"/>
    <lineage>
        <taxon>Bacteria</taxon>
        <taxon>Pseudomonadati</taxon>
        <taxon>Pseudomonadota</taxon>
        <taxon>Gammaproteobacteria</taxon>
        <taxon>Cellvibrionales</taxon>
        <taxon>Cellvibrionaceae</taxon>
        <taxon>Saccharophagus</taxon>
    </lineage>
</organism>
<dbReference type="GeneID" id="98612992"/>
<reference evidence="3 4" key="1">
    <citation type="journal article" date="2008" name="PLoS Genet.">
        <title>Complete genome sequence of the complex carbohydrate-degrading marine bacterium, Saccharophagus degradans strain 2-40 T.</title>
        <authorList>
            <person name="Weiner R.M."/>
            <person name="Taylor L.E.II."/>
            <person name="Henrissat B."/>
            <person name="Hauser L."/>
            <person name="Land M."/>
            <person name="Coutinho P.M."/>
            <person name="Rancurel C."/>
            <person name="Saunders E.H."/>
            <person name="Longmire A.G."/>
            <person name="Zhang H."/>
            <person name="Bayer E.A."/>
            <person name="Gilbert H.J."/>
            <person name="Larimer F."/>
            <person name="Zhulin I.B."/>
            <person name="Ekborg N.A."/>
            <person name="Lamed R."/>
            <person name="Richardson P.M."/>
            <person name="Borovok I."/>
            <person name="Hutcheson S."/>
        </authorList>
    </citation>
    <scope>NUCLEOTIDE SEQUENCE [LARGE SCALE GENOMIC DNA]</scope>
    <source>
        <strain evidence="4">2-40 / ATCC 43961 / DSM 17024</strain>
    </source>
</reference>
<name>Q21L51_SACD2</name>
<keyword evidence="1" id="KW-0732">Signal</keyword>
<evidence type="ECO:0000259" key="2">
    <source>
        <dbReference type="Pfam" id="PF17131"/>
    </source>
</evidence>
<accession>Q21L51</accession>
<feature type="domain" description="Uncharacterized protein TP-0789" evidence="2">
    <location>
        <begin position="80"/>
        <end position="271"/>
    </location>
</feature>
<dbReference type="EMBL" id="CP000282">
    <property type="protein sequence ID" value="ABD80578.1"/>
    <property type="molecule type" value="Genomic_DNA"/>
</dbReference>
<evidence type="ECO:0000313" key="4">
    <source>
        <dbReference type="Proteomes" id="UP000001947"/>
    </source>
</evidence>
<dbReference type="Gene3D" id="2.50.20.10">
    <property type="entry name" value="Lipoprotein localisation LolA/LolB/LppX"/>
    <property type="match status" value="1"/>
</dbReference>
<dbReference type="HOGENOM" id="CLU_074356_1_0_6"/>
<protein>
    <recommendedName>
        <fullName evidence="2">Uncharacterized protein TP-0789 domain-containing protein</fullName>
    </recommendedName>
</protein>
<keyword evidence="4" id="KW-1185">Reference proteome</keyword>
<evidence type="ECO:0000313" key="3">
    <source>
        <dbReference type="EMBL" id="ABD80578.1"/>
    </source>
</evidence>
<gene>
    <name evidence="3" type="ordered locus">Sde_1316</name>
</gene>
<dbReference type="InterPro" id="IPR033399">
    <property type="entry name" value="TP_0789-like"/>
</dbReference>
<dbReference type="eggNOG" id="COG2834">
    <property type="taxonomic scope" value="Bacteria"/>
</dbReference>